<dbReference type="Proteomes" id="UP000183376">
    <property type="component" value="Chromosome I"/>
</dbReference>
<organism evidence="1 2">
    <name type="scientific">Allokutzneria albata</name>
    <name type="common">Kibdelosporangium albatum</name>
    <dbReference type="NCBI Taxonomy" id="211114"/>
    <lineage>
        <taxon>Bacteria</taxon>
        <taxon>Bacillati</taxon>
        <taxon>Actinomycetota</taxon>
        <taxon>Actinomycetes</taxon>
        <taxon>Pseudonocardiales</taxon>
        <taxon>Pseudonocardiaceae</taxon>
        <taxon>Allokutzneria</taxon>
    </lineage>
</organism>
<dbReference type="OrthoDB" id="4550567at2"/>
<protein>
    <submittedName>
        <fullName evidence="1">DNA-binding transcriptional regulator, MarR family</fullName>
    </submittedName>
</protein>
<evidence type="ECO:0000313" key="2">
    <source>
        <dbReference type="Proteomes" id="UP000183376"/>
    </source>
</evidence>
<dbReference type="SUPFAM" id="SSF46785">
    <property type="entry name" value="Winged helix' DNA-binding domain"/>
    <property type="match status" value="1"/>
</dbReference>
<sequence>MEYSHSDDQLAGQPIGYWAWAAHKAAVTFIRTALAEHDLTQPRWWVLNQLAEGDKTRAEVTSVLEGYLDVGADLQPEIDAVLDRGWAVSGPGGLALTEDGRALHTKIALLQRDLRARIHEGIPDEEYVRALKVLQRMIHNVGGAAWHH</sequence>
<accession>A0A1H0DGX6</accession>
<dbReference type="EMBL" id="LT629701">
    <property type="protein sequence ID" value="SDN69363.1"/>
    <property type="molecule type" value="Genomic_DNA"/>
</dbReference>
<gene>
    <name evidence="1" type="ORF">SAMN04489726_7799</name>
</gene>
<dbReference type="AlphaFoldDB" id="A0A1H0DGX6"/>
<dbReference type="InterPro" id="IPR036390">
    <property type="entry name" value="WH_DNA-bd_sf"/>
</dbReference>
<dbReference type="Gene3D" id="1.10.10.10">
    <property type="entry name" value="Winged helix-like DNA-binding domain superfamily/Winged helix DNA-binding domain"/>
    <property type="match status" value="1"/>
</dbReference>
<dbReference type="GO" id="GO:0003677">
    <property type="term" value="F:DNA binding"/>
    <property type="evidence" value="ECO:0007669"/>
    <property type="project" value="UniProtKB-KW"/>
</dbReference>
<reference evidence="1 2" key="1">
    <citation type="submission" date="2016-10" db="EMBL/GenBank/DDBJ databases">
        <authorList>
            <person name="de Groot N.N."/>
        </authorList>
    </citation>
    <scope>NUCLEOTIDE SEQUENCE [LARGE SCALE GENOMIC DNA]</scope>
    <source>
        <strain evidence="1 2">DSM 44149</strain>
    </source>
</reference>
<keyword evidence="1" id="KW-0238">DNA-binding</keyword>
<evidence type="ECO:0000313" key="1">
    <source>
        <dbReference type="EMBL" id="SDN69363.1"/>
    </source>
</evidence>
<dbReference type="RefSeq" id="WP_030430121.1">
    <property type="nucleotide sequence ID" value="NZ_JOEF01000010.1"/>
</dbReference>
<name>A0A1H0DGX6_ALLAB</name>
<proteinExistence type="predicted"/>
<dbReference type="InterPro" id="IPR036388">
    <property type="entry name" value="WH-like_DNA-bd_sf"/>
</dbReference>
<dbReference type="STRING" id="211114.SAMN04489726_7799"/>
<keyword evidence="2" id="KW-1185">Reference proteome</keyword>
<dbReference type="eggNOG" id="COG1846">
    <property type="taxonomic scope" value="Bacteria"/>
</dbReference>